<dbReference type="EMBL" id="CAJHUB010000777">
    <property type="protein sequence ID" value="CAD7693244.1"/>
    <property type="molecule type" value="Genomic_DNA"/>
</dbReference>
<dbReference type="PANTHER" id="PTHR17102">
    <property type="entry name" value="NEURONAL REGENERATION-RELATED PROTEIN"/>
    <property type="match status" value="1"/>
</dbReference>
<evidence type="ECO:0000256" key="1">
    <source>
        <dbReference type="ARBA" id="ARBA00022173"/>
    </source>
</evidence>
<evidence type="ECO:0000256" key="3">
    <source>
        <dbReference type="ARBA" id="ARBA00033348"/>
    </source>
</evidence>
<sequence>MMPSFIHICVSGVKRRELLMILKMVYYPELSVCISQELFPNMEMEGNELKKSDEIEATSLTPLGGNELHYPGVSHLYSF</sequence>
<dbReference type="AlphaFoldDB" id="A0A811ZWF3"/>
<evidence type="ECO:0000256" key="2">
    <source>
        <dbReference type="ARBA" id="ARBA00031310"/>
    </source>
</evidence>
<evidence type="ECO:0000313" key="4">
    <source>
        <dbReference type="EMBL" id="CAD7693244.1"/>
    </source>
</evidence>
<dbReference type="Pfam" id="PF11092">
    <property type="entry name" value="Alveol-reg_P311"/>
    <property type="match status" value="1"/>
</dbReference>
<dbReference type="GO" id="GO:0031103">
    <property type="term" value="P:axon regeneration"/>
    <property type="evidence" value="ECO:0007669"/>
    <property type="project" value="TreeGrafter"/>
</dbReference>
<gene>
    <name evidence="4" type="ORF">NYPRO_LOCUS26036</name>
</gene>
<organism evidence="4 5">
    <name type="scientific">Nyctereutes procyonoides</name>
    <name type="common">Raccoon dog</name>
    <name type="synonym">Canis procyonoides</name>
    <dbReference type="NCBI Taxonomy" id="34880"/>
    <lineage>
        <taxon>Eukaryota</taxon>
        <taxon>Metazoa</taxon>
        <taxon>Chordata</taxon>
        <taxon>Craniata</taxon>
        <taxon>Vertebrata</taxon>
        <taxon>Euteleostomi</taxon>
        <taxon>Mammalia</taxon>
        <taxon>Eutheria</taxon>
        <taxon>Laurasiatheria</taxon>
        <taxon>Carnivora</taxon>
        <taxon>Caniformia</taxon>
        <taxon>Canidae</taxon>
        <taxon>Nyctereutes</taxon>
    </lineage>
</organism>
<dbReference type="Proteomes" id="UP000645828">
    <property type="component" value="Unassembled WGS sequence"/>
</dbReference>
<dbReference type="InterPro" id="IPR024417">
    <property type="entry name" value="Neuronal_3.1"/>
</dbReference>
<dbReference type="GO" id="GO:0017015">
    <property type="term" value="P:regulation of transforming growth factor beta receptor signaling pathway"/>
    <property type="evidence" value="ECO:0007669"/>
    <property type="project" value="TreeGrafter"/>
</dbReference>
<comment type="caution">
    <text evidence="4">The sequence shown here is derived from an EMBL/GenBank/DDBJ whole genome shotgun (WGS) entry which is preliminary data.</text>
</comment>
<accession>A0A811ZWF3</accession>
<evidence type="ECO:0000313" key="5">
    <source>
        <dbReference type="Proteomes" id="UP000645828"/>
    </source>
</evidence>
<reference evidence="4" key="1">
    <citation type="submission" date="2020-12" db="EMBL/GenBank/DDBJ databases">
        <authorList>
            <consortium name="Molecular Ecology Group"/>
        </authorList>
    </citation>
    <scope>NUCLEOTIDE SEQUENCE</scope>
    <source>
        <strain evidence="4">TBG_1078</strain>
    </source>
</reference>
<proteinExistence type="predicted"/>
<keyword evidence="5" id="KW-1185">Reference proteome</keyword>
<dbReference type="GO" id="GO:0045664">
    <property type="term" value="P:regulation of neuron differentiation"/>
    <property type="evidence" value="ECO:0007669"/>
    <property type="project" value="TreeGrafter"/>
</dbReference>
<name>A0A811ZWF3_NYCPR</name>
<protein>
    <recommendedName>
        <fullName evidence="1">Neuronal regeneration-related protein</fullName>
    </recommendedName>
    <alternativeName>
        <fullName evidence="2">Neuronal protein 3.1</fullName>
    </alternativeName>
    <alternativeName>
        <fullName evidence="3">Protein p311</fullName>
    </alternativeName>
</protein>
<dbReference type="PANTHER" id="PTHR17102:SF4">
    <property type="entry name" value="NEURONAL REGENERATION-RELATED PROTEIN"/>
    <property type="match status" value="1"/>
</dbReference>